<dbReference type="Pfam" id="PF13361">
    <property type="entry name" value="UvrD_C"/>
    <property type="match status" value="1"/>
</dbReference>
<dbReference type="InterPro" id="IPR000212">
    <property type="entry name" value="DNA_helicase_UvrD/REP"/>
</dbReference>
<accession>A0ABW3BAK4</accession>
<protein>
    <recommendedName>
        <fullName evidence="7">DNA 3'-5' helicase</fullName>
        <ecNumber evidence="7">5.6.2.4</ecNumber>
    </recommendedName>
</protein>
<evidence type="ECO:0000256" key="7">
    <source>
        <dbReference type="ARBA" id="ARBA00034808"/>
    </source>
</evidence>
<comment type="catalytic activity">
    <reaction evidence="8">
        <text>ATP + H2O = ADP + phosphate + H(+)</text>
        <dbReference type="Rhea" id="RHEA:13065"/>
        <dbReference type="ChEBI" id="CHEBI:15377"/>
        <dbReference type="ChEBI" id="CHEBI:15378"/>
        <dbReference type="ChEBI" id="CHEBI:30616"/>
        <dbReference type="ChEBI" id="CHEBI:43474"/>
        <dbReference type="ChEBI" id="CHEBI:456216"/>
        <dbReference type="EC" id="5.6.2.4"/>
    </reaction>
</comment>
<keyword evidence="2 9" id="KW-0378">Hydrolase</keyword>
<gene>
    <name evidence="11" type="ORF">ACFQZU_03385</name>
</gene>
<evidence type="ECO:0000256" key="2">
    <source>
        <dbReference type="ARBA" id="ARBA00022801"/>
    </source>
</evidence>
<evidence type="ECO:0000256" key="4">
    <source>
        <dbReference type="ARBA" id="ARBA00022840"/>
    </source>
</evidence>
<evidence type="ECO:0000313" key="11">
    <source>
        <dbReference type="EMBL" id="MFD0800362.1"/>
    </source>
</evidence>
<dbReference type="PANTHER" id="PTHR11070:SF45">
    <property type="entry name" value="DNA 3'-5' HELICASE"/>
    <property type="match status" value="1"/>
</dbReference>
<feature type="binding site" evidence="9">
    <location>
        <begin position="274"/>
        <end position="281"/>
    </location>
    <ligand>
        <name>ATP</name>
        <dbReference type="ChEBI" id="CHEBI:30616"/>
    </ligand>
</feature>
<dbReference type="InterPro" id="IPR014016">
    <property type="entry name" value="UvrD-like_ATP-bd"/>
</dbReference>
<proteinExistence type="predicted"/>
<name>A0ABW3BAK4_9ACTN</name>
<dbReference type="SUPFAM" id="SSF52540">
    <property type="entry name" value="P-loop containing nucleoside triphosphate hydrolases"/>
    <property type="match status" value="1"/>
</dbReference>
<sequence length="716" mass="78892">MPRLAFAKSFFKGGDYDALPKHIRKRVREAMDKFPQLTPAQLKADKGLNFKPPQQARNPHVRTFRVDDNFRGVVYAPEGGGTLVLLKVLPHDDAYDWARKLDAAANPVTRGLEIWDADALERVTPAMERQAAGAAERLFDDVSDGDLRTLGLDEKSLRAARSIVDEAQLEVFVPYLPEDQAEVLQFLAQGFSVEEVWRDLVAHRAAAPADTGDETAAIEAAIRNTPTRIALVSGAEELADILERPFAEWRIFLHPSQRRVAYKPSYPGSYQVTGGPGTGKSVVAMHRVKHLLTHLRPGERILLTTFTNALVSALRAGLAELVEDPEQLEWVDVTTVNMQANRVLTESAGGSAPQYLRDADVPARWQAIAERLELPWNAQFLDQEYRHVVLAQRIDDLESYIAASRHGRGTPVPPSQRPLLWQAISEFTAELDAEGVHTHLRACDTAARILEEQGPRFRHIVVDEAQDLHPAQWRLLRAAAPVKPDDLFIAGDPHQRIYDAKVSLKSLGINVVGRTARLKRNYRSTQEILVWSRALLDSRPVEGLADGGVDELTGFRSSLQGEVPAAAGAADQDEEITMVVRRVRAWVDAGIDTADIAVAVRFNSAAKKVKEALEADGIAAVRLSSDPGADTAGVRVGSWYALKGLEFRCVAVAGVCEWALPFAKAVTPKEVDSIQHATDMMSERCLLFVACTRARDSLHVSWYGEPSEFLTEAGVA</sequence>
<evidence type="ECO:0000256" key="6">
    <source>
        <dbReference type="ARBA" id="ARBA00034617"/>
    </source>
</evidence>
<evidence type="ECO:0000256" key="3">
    <source>
        <dbReference type="ARBA" id="ARBA00022806"/>
    </source>
</evidence>
<dbReference type="EC" id="5.6.2.4" evidence="7"/>
<keyword evidence="3 9" id="KW-0347">Helicase</keyword>
<reference evidence="12" key="1">
    <citation type="journal article" date="2019" name="Int. J. Syst. Evol. Microbiol.">
        <title>The Global Catalogue of Microorganisms (GCM) 10K type strain sequencing project: providing services to taxonomists for standard genome sequencing and annotation.</title>
        <authorList>
            <consortium name="The Broad Institute Genomics Platform"/>
            <consortium name="The Broad Institute Genome Sequencing Center for Infectious Disease"/>
            <person name="Wu L."/>
            <person name="Ma J."/>
        </authorList>
    </citation>
    <scope>NUCLEOTIDE SEQUENCE [LARGE SCALE GENOMIC DNA]</scope>
    <source>
        <strain evidence="12">CCUG 63369</strain>
    </source>
</reference>
<dbReference type="Gene3D" id="3.40.50.300">
    <property type="entry name" value="P-loop containing nucleotide triphosphate hydrolases"/>
    <property type="match status" value="3"/>
</dbReference>
<keyword evidence="1 9" id="KW-0547">Nucleotide-binding</keyword>
<dbReference type="Pfam" id="PF00580">
    <property type="entry name" value="UvrD-helicase"/>
    <property type="match status" value="1"/>
</dbReference>
<dbReference type="InterPro" id="IPR014017">
    <property type="entry name" value="DNA_helicase_UvrD-like_C"/>
</dbReference>
<keyword evidence="5" id="KW-0413">Isomerase</keyword>
<dbReference type="EMBL" id="JBHTHR010000046">
    <property type="protein sequence ID" value="MFD0800362.1"/>
    <property type="molecule type" value="Genomic_DNA"/>
</dbReference>
<organism evidence="11 12">
    <name type="scientific">Streptomonospora algeriensis</name>
    <dbReference type="NCBI Taxonomy" id="995084"/>
    <lineage>
        <taxon>Bacteria</taxon>
        <taxon>Bacillati</taxon>
        <taxon>Actinomycetota</taxon>
        <taxon>Actinomycetes</taxon>
        <taxon>Streptosporangiales</taxon>
        <taxon>Nocardiopsidaceae</taxon>
        <taxon>Streptomonospora</taxon>
    </lineage>
</organism>
<evidence type="ECO:0000256" key="8">
    <source>
        <dbReference type="ARBA" id="ARBA00048988"/>
    </source>
</evidence>
<dbReference type="PANTHER" id="PTHR11070">
    <property type="entry name" value="UVRD / RECB / PCRA DNA HELICASE FAMILY MEMBER"/>
    <property type="match status" value="1"/>
</dbReference>
<keyword evidence="12" id="KW-1185">Reference proteome</keyword>
<evidence type="ECO:0000259" key="10">
    <source>
        <dbReference type="PROSITE" id="PS51198"/>
    </source>
</evidence>
<evidence type="ECO:0000256" key="9">
    <source>
        <dbReference type="PROSITE-ProRule" id="PRU00560"/>
    </source>
</evidence>
<evidence type="ECO:0000313" key="12">
    <source>
        <dbReference type="Proteomes" id="UP001596956"/>
    </source>
</evidence>
<keyword evidence="4 9" id="KW-0067">ATP-binding</keyword>
<evidence type="ECO:0000256" key="1">
    <source>
        <dbReference type="ARBA" id="ARBA00022741"/>
    </source>
</evidence>
<dbReference type="InterPro" id="IPR027417">
    <property type="entry name" value="P-loop_NTPase"/>
</dbReference>
<evidence type="ECO:0000256" key="5">
    <source>
        <dbReference type="ARBA" id="ARBA00023235"/>
    </source>
</evidence>
<comment type="catalytic activity">
    <reaction evidence="6">
        <text>Couples ATP hydrolysis with the unwinding of duplex DNA by translocating in the 3'-5' direction.</text>
        <dbReference type="EC" id="5.6.2.4"/>
    </reaction>
</comment>
<comment type="caution">
    <text evidence="11">The sequence shown here is derived from an EMBL/GenBank/DDBJ whole genome shotgun (WGS) entry which is preliminary data.</text>
</comment>
<dbReference type="Proteomes" id="UP001596956">
    <property type="component" value="Unassembled WGS sequence"/>
</dbReference>
<dbReference type="PROSITE" id="PS51198">
    <property type="entry name" value="UVRD_HELICASE_ATP_BIND"/>
    <property type="match status" value="1"/>
</dbReference>
<feature type="domain" description="UvrD-like helicase ATP-binding" evidence="10">
    <location>
        <begin position="253"/>
        <end position="525"/>
    </location>
</feature>